<reference evidence="2" key="1">
    <citation type="submission" date="2023-06" db="EMBL/GenBank/DDBJ databases">
        <title>Genome-scale phylogeny and comparative genomics of the fungal order Sordariales.</title>
        <authorList>
            <consortium name="Lawrence Berkeley National Laboratory"/>
            <person name="Hensen N."/>
            <person name="Bonometti L."/>
            <person name="Westerberg I."/>
            <person name="Brannstrom I.O."/>
            <person name="Guillou S."/>
            <person name="Cros-Aarteil S."/>
            <person name="Calhoun S."/>
            <person name="Haridas S."/>
            <person name="Kuo A."/>
            <person name="Mondo S."/>
            <person name="Pangilinan J."/>
            <person name="Riley R."/>
            <person name="Labutti K."/>
            <person name="Andreopoulos B."/>
            <person name="Lipzen A."/>
            <person name="Chen C."/>
            <person name="Yanf M."/>
            <person name="Daum C."/>
            <person name="Ng V."/>
            <person name="Clum A."/>
            <person name="Steindorff A."/>
            <person name="Ohm R."/>
            <person name="Martin F."/>
            <person name="Silar P."/>
            <person name="Natvig D."/>
            <person name="Lalanne C."/>
            <person name="Gautier V."/>
            <person name="Ament-Velasquez S.L."/>
            <person name="Kruys A."/>
            <person name="Hutchinson M.I."/>
            <person name="Powell A.J."/>
            <person name="Barry K."/>
            <person name="Miller A.N."/>
            <person name="Grigoriev I.V."/>
            <person name="Debuchy R."/>
            <person name="Gladieux P."/>
            <person name="Thoren M.H."/>
            <person name="Johannesson H."/>
        </authorList>
    </citation>
    <scope>NUCLEOTIDE SEQUENCE</scope>
    <source>
        <strain evidence="2">CBS 606.72</strain>
    </source>
</reference>
<feature type="chain" id="PRO_5041291995" evidence="1">
    <location>
        <begin position="26"/>
        <end position="144"/>
    </location>
</feature>
<keyword evidence="1" id="KW-0732">Signal</keyword>
<dbReference type="Proteomes" id="UP001175000">
    <property type="component" value="Unassembled WGS sequence"/>
</dbReference>
<organism evidence="2 3">
    <name type="scientific">Immersiella caudata</name>
    <dbReference type="NCBI Taxonomy" id="314043"/>
    <lineage>
        <taxon>Eukaryota</taxon>
        <taxon>Fungi</taxon>
        <taxon>Dikarya</taxon>
        <taxon>Ascomycota</taxon>
        <taxon>Pezizomycotina</taxon>
        <taxon>Sordariomycetes</taxon>
        <taxon>Sordariomycetidae</taxon>
        <taxon>Sordariales</taxon>
        <taxon>Lasiosphaeriaceae</taxon>
        <taxon>Immersiella</taxon>
    </lineage>
</organism>
<feature type="signal peptide" evidence="1">
    <location>
        <begin position="1"/>
        <end position="25"/>
    </location>
</feature>
<evidence type="ECO:0000313" key="2">
    <source>
        <dbReference type="EMBL" id="KAK0632644.1"/>
    </source>
</evidence>
<protein>
    <submittedName>
        <fullName evidence="2">Uncharacterized protein</fullName>
    </submittedName>
</protein>
<evidence type="ECO:0000313" key="3">
    <source>
        <dbReference type="Proteomes" id="UP001175000"/>
    </source>
</evidence>
<sequence length="144" mass="15582">MKIIMRLLLAVLQLLDISPIGFSLADPELTIHHNNTALHSFTAYHLTNNSLIFHSNETIRAIAILSLTFAGNFTYNNPVSQPTGAIWIANNSPTHFPLADSFLAGHDNYTSPGVTAIADTTNTSTTGARVLSGRLLKLMLAIPQ</sequence>
<evidence type="ECO:0000256" key="1">
    <source>
        <dbReference type="SAM" id="SignalP"/>
    </source>
</evidence>
<keyword evidence="3" id="KW-1185">Reference proteome</keyword>
<proteinExistence type="predicted"/>
<name>A0AA40CCQ0_9PEZI</name>
<gene>
    <name evidence="2" type="ORF">B0T14DRAFT_560319</name>
</gene>
<dbReference type="AlphaFoldDB" id="A0AA40CCQ0"/>
<dbReference type="EMBL" id="JAULSU010000001">
    <property type="protein sequence ID" value="KAK0632644.1"/>
    <property type="molecule type" value="Genomic_DNA"/>
</dbReference>
<comment type="caution">
    <text evidence="2">The sequence shown here is derived from an EMBL/GenBank/DDBJ whole genome shotgun (WGS) entry which is preliminary data.</text>
</comment>
<accession>A0AA40CCQ0</accession>